<proteinExistence type="predicted"/>
<dbReference type="SUPFAM" id="SSF47384">
    <property type="entry name" value="Homodimeric domain of signal transducing histidine kinase"/>
    <property type="match status" value="1"/>
</dbReference>
<dbReference type="SMART" id="SM00448">
    <property type="entry name" value="REC"/>
    <property type="match status" value="1"/>
</dbReference>
<dbReference type="InterPro" id="IPR004358">
    <property type="entry name" value="Sig_transdc_His_kin-like_C"/>
</dbReference>
<evidence type="ECO:0000256" key="5">
    <source>
        <dbReference type="PROSITE-ProRule" id="PRU00169"/>
    </source>
</evidence>
<dbReference type="SUPFAM" id="SSF55874">
    <property type="entry name" value="ATPase domain of HSP90 chaperone/DNA topoisomerase II/histidine kinase"/>
    <property type="match status" value="1"/>
</dbReference>
<protein>
    <recommendedName>
        <fullName evidence="2">histidine kinase</fullName>
        <ecNumber evidence="2">2.7.13.3</ecNumber>
    </recommendedName>
</protein>
<dbReference type="InterPro" id="IPR036097">
    <property type="entry name" value="HisK_dim/P_sf"/>
</dbReference>
<dbReference type="Gene3D" id="3.30.565.10">
    <property type="entry name" value="Histidine kinase-like ATPase, C-terminal domain"/>
    <property type="match status" value="1"/>
</dbReference>
<dbReference type="EMBL" id="JABRWJ010000003">
    <property type="protein sequence ID" value="NRF67823.1"/>
    <property type="molecule type" value="Genomic_DNA"/>
</dbReference>
<dbReference type="Proteomes" id="UP000737171">
    <property type="component" value="Unassembled WGS sequence"/>
</dbReference>
<dbReference type="CDD" id="cd17546">
    <property type="entry name" value="REC_hyHK_CKI1_RcsC-like"/>
    <property type="match status" value="1"/>
</dbReference>
<comment type="catalytic activity">
    <reaction evidence="1">
        <text>ATP + protein L-histidine = ADP + protein N-phospho-L-histidine.</text>
        <dbReference type="EC" id="2.7.13.3"/>
    </reaction>
</comment>
<feature type="coiled-coil region" evidence="6">
    <location>
        <begin position="25"/>
        <end position="52"/>
    </location>
</feature>
<dbReference type="Pfam" id="PF00512">
    <property type="entry name" value="HisKA"/>
    <property type="match status" value="1"/>
</dbReference>
<evidence type="ECO:0000313" key="11">
    <source>
        <dbReference type="Proteomes" id="UP000737171"/>
    </source>
</evidence>
<evidence type="ECO:0000256" key="4">
    <source>
        <dbReference type="ARBA" id="ARBA00023012"/>
    </source>
</evidence>
<dbReference type="PROSITE" id="PS50109">
    <property type="entry name" value="HIS_KIN"/>
    <property type="match status" value="1"/>
</dbReference>
<feature type="domain" description="Response regulatory" evidence="9">
    <location>
        <begin position="361"/>
        <end position="477"/>
    </location>
</feature>
<dbReference type="InterPro" id="IPR036890">
    <property type="entry name" value="HATPase_C_sf"/>
</dbReference>
<evidence type="ECO:0000313" key="10">
    <source>
        <dbReference type="EMBL" id="NRF67823.1"/>
    </source>
</evidence>
<sequence>MLFWLPVAAVTAFGAQEATPTVCLADQCQVQLKEAENQLLQSRQKAVEAHHREAEARRLALIFAIMMIAAVLAGLALYLGRRAAAARVRSRHLQAQADAAAEAGRAKGAFLANMNHELRSPLNAMLGFSRLLMAEPSLSARVRQDVAIILRSGEHLYALINQMLEISKIEAGRLGLDLVQFDLYALLEELEESFSLGARQKGLQLLVGAAGTVPRHVKTDVVKLRQVLTNLLTNAIKFTATGSVALQVEARFHAERTHLSFSVTDTGVGVGSEEVRKLDGTFMQAQAGRHSAESTGFGLSVTRSFVQLLGGELRVTSQAGHGTTVQFELPVEVVAGARAAGAHDSPRRRVTGIAEGQRGVRILAVDDWPEGRQLLVRLLEPLGFEVREAADGLQAVEACEQWSPHLVCMDMRMPVMNGQEATRRIKAQPGGERIVIVALTASSFGEEREAILACGCDDFLRKPFREEALLELLARHLGVRYEYETLLPEREDETPRASMAALPGPLREALGEALGRLDVDAIERAIDAVTSHDEKLGRRMAELAGLFDYDRLRKMLEAAPREGAA</sequence>
<dbReference type="PRINTS" id="PR00344">
    <property type="entry name" value="BCTRLSENSOR"/>
</dbReference>
<reference evidence="10 11" key="1">
    <citation type="submission" date="2020-05" db="EMBL/GenBank/DDBJ databases">
        <title>Aquincola sp. isolate from soil.</title>
        <authorList>
            <person name="Han J."/>
            <person name="Kim D.-U."/>
        </authorList>
    </citation>
    <scope>NUCLEOTIDE SEQUENCE [LARGE SCALE GENOMIC DNA]</scope>
    <source>
        <strain evidence="10 11">S2</strain>
    </source>
</reference>
<dbReference type="CDD" id="cd00082">
    <property type="entry name" value="HisKA"/>
    <property type="match status" value="1"/>
</dbReference>
<evidence type="ECO:0000256" key="6">
    <source>
        <dbReference type="SAM" id="Coils"/>
    </source>
</evidence>
<accession>A0ABX2EGS6</accession>
<name>A0ABX2EGS6_9BURK</name>
<dbReference type="Gene3D" id="3.40.50.2300">
    <property type="match status" value="1"/>
</dbReference>
<dbReference type="InterPro" id="IPR005467">
    <property type="entry name" value="His_kinase_dom"/>
</dbReference>
<feature type="transmembrane region" description="Helical" evidence="7">
    <location>
        <begin position="59"/>
        <end position="79"/>
    </location>
</feature>
<dbReference type="Gene3D" id="1.10.287.130">
    <property type="match status" value="1"/>
</dbReference>
<keyword evidence="7" id="KW-0812">Transmembrane</keyword>
<evidence type="ECO:0000256" key="1">
    <source>
        <dbReference type="ARBA" id="ARBA00000085"/>
    </source>
</evidence>
<dbReference type="SUPFAM" id="SSF52172">
    <property type="entry name" value="CheY-like"/>
    <property type="match status" value="1"/>
</dbReference>
<comment type="caution">
    <text evidence="10">The sequence shown here is derived from an EMBL/GenBank/DDBJ whole genome shotgun (WGS) entry which is preliminary data.</text>
</comment>
<dbReference type="InterPro" id="IPR003594">
    <property type="entry name" value="HATPase_dom"/>
</dbReference>
<dbReference type="EC" id="2.7.13.3" evidence="2"/>
<dbReference type="SMART" id="SM00388">
    <property type="entry name" value="HisKA"/>
    <property type="match status" value="1"/>
</dbReference>
<evidence type="ECO:0000259" key="8">
    <source>
        <dbReference type="PROSITE" id="PS50109"/>
    </source>
</evidence>
<dbReference type="SMART" id="SM00387">
    <property type="entry name" value="HATPase_c"/>
    <property type="match status" value="1"/>
</dbReference>
<keyword evidence="6" id="KW-0175">Coiled coil</keyword>
<gene>
    <name evidence="10" type="ORF">HLB44_12590</name>
</gene>
<evidence type="ECO:0000256" key="3">
    <source>
        <dbReference type="ARBA" id="ARBA00022553"/>
    </source>
</evidence>
<keyword evidence="7" id="KW-0472">Membrane</keyword>
<feature type="modified residue" description="4-aspartylphosphate" evidence="5">
    <location>
        <position position="410"/>
    </location>
</feature>
<keyword evidence="7" id="KW-1133">Transmembrane helix</keyword>
<keyword evidence="11" id="KW-1185">Reference proteome</keyword>
<dbReference type="PANTHER" id="PTHR45339:SF1">
    <property type="entry name" value="HYBRID SIGNAL TRANSDUCTION HISTIDINE KINASE J"/>
    <property type="match status" value="1"/>
</dbReference>
<keyword evidence="3 5" id="KW-0597">Phosphoprotein</keyword>
<dbReference type="Pfam" id="PF00072">
    <property type="entry name" value="Response_reg"/>
    <property type="match status" value="1"/>
</dbReference>
<evidence type="ECO:0000256" key="7">
    <source>
        <dbReference type="SAM" id="Phobius"/>
    </source>
</evidence>
<dbReference type="PROSITE" id="PS50110">
    <property type="entry name" value="RESPONSE_REGULATORY"/>
    <property type="match status" value="1"/>
</dbReference>
<dbReference type="InterPro" id="IPR001789">
    <property type="entry name" value="Sig_transdc_resp-reg_receiver"/>
</dbReference>
<dbReference type="InterPro" id="IPR011006">
    <property type="entry name" value="CheY-like_superfamily"/>
</dbReference>
<dbReference type="PANTHER" id="PTHR45339">
    <property type="entry name" value="HYBRID SIGNAL TRANSDUCTION HISTIDINE KINASE J"/>
    <property type="match status" value="1"/>
</dbReference>
<keyword evidence="4" id="KW-0902">Two-component regulatory system</keyword>
<evidence type="ECO:0000259" key="9">
    <source>
        <dbReference type="PROSITE" id="PS50110"/>
    </source>
</evidence>
<organism evidence="10 11">
    <name type="scientific">Pseudaquabacterium terrae</name>
    <dbReference type="NCBI Taxonomy" id="2732868"/>
    <lineage>
        <taxon>Bacteria</taxon>
        <taxon>Pseudomonadati</taxon>
        <taxon>Pseudomonadota</taxon>
        <taxon>Betaproteobacteria</taxon>
        <taxon>Burkholderiales</taxon>
        <taxon>Sphaerotilaceae</taxon>
        <taxon>Pseudaquabacterium</taxon>
    </lineage>
</organism>
<feature type="domain" description="Histidine kinase" evidence="8">
    <location>
        <begin position="113"/>
        <end position="333"/>
    </location>
</feature>
<dbReference type="Pfam" id="PF02518">
    <property type="entry name" value="HATPase_c"/>
    <property type="match status" value="1"/>
</dbReference>
<dbReference type="InterPro" id="IPR003661">
    <property type="entry name" value="HisK_dim/P_dom"/>
</dbReference>
<evidence type="ECO:0000256" key="2">
    <source>
        <dbReference type="ARBA" id="ARBA00012438"/>
    </source>
</evidence>